<dbReference type="PANTHER" id="PTHR30221">
    <property type="entry name" value="SMALL-CONDUCTANCE MECHANOSENSITIVE CHANNEL"/>
    <property type="match status" value="1"/>
</dbReference>
<dbReference type="InterPro" id="IPR006685">
    <property type="entry name" value="MscS_channel_2nd"/>
</dbReference>
<evidence type="ECO:0000313" key="12">
    <source>
        <dbReference type="Proteomes" id="UP000292544"/>
    </source>
</evidence>
<keyword evidence="12" id="KW-1185">Reference proteome</keyword>
<keyword evidence="4 7" id="KW-0812">Transmembrane</keyword>
<keyword evidence="7" id="KW-0406">Ion transport</keyword>
<feature type="transmembrane region" description="Helical" evidence="7">
    <location>
        <begin position="34"/>
        <end position="52"/>
    </location>
</feature>
<dbReference type="Pfam" id="PF21082">
    <property type="entry name" value="MS_channel_3rd"/>
    <property type="match status" value="1"/>
</dbReference>
<keyword evidence="3" id="KW-1003">Cell membrane</keyword>
<gene>
    <name evidence="11" type="ORF">EXY25_10495</name>
</gene>
<evidence type="ECO:0000256" key="5">
    <source>
        <dbReference type="ARBA" id="ARBA00022989"/>
    </source>
</evidence>
<keyword evidence="7" id="KW-0997">Cell inner membrane</keyword>
<evidence type="ECO:0000256" key="2">
    <source>
        <dbReference type="ARBA" id="ARBA00008017"/>
    </source>
</evidence>
<feature type="domain" description="Mechanosensitive ion channel transmembrane helices 2/3" evidence="10">
    <location>
        <begin position="75"/>
        <end position="115"/>
    </location>
</feature>
<dbReference type="Gene3D" id="2.30.30.60">
    <property type="match status" value="1"/>
</dbReference>
<evidence type="ECO:0000256" key="3">
    <source>
        <dbReference type="ARBA" id="ARBA00022475"/>
    </source>
</evidence>
<dbReference type="SUPFAM" id="SSF82861">
    <property type="entry name" value="Mechanosensitive channel protein MscS (YggB), transmembrane region"/>
    <property type="match status" value="1"/>
</dbReference>
<sequence length="285" mass="30886">MEEQLEQSMDQGVTLLTTLTEKAIEVAVLYGPKLLLAIVVLFVGLSVIKGILKVMDAAIGRAKVEPTLASFLHSITSVILKTILIIIFASMIGVETASLIAMLGAAGLAIGLALQGSLANFAGGVLILLFKPFKAGDVIDAQGFVGRVKEIQIFNTIMLTMDNQKVVIPNGMLSNGCVKNLFSESTRRVDLTFGISYQDDIAQAKGILDALAIEDERVLTDPGHEVYVSAHADSSVNLLLRVWVKSDDYWAVHFGLIEQVKLAFDKENVTIPFPQRDVHLHQVNS</sequence>
<evidence type="ECO:0000259" key="8">
    <source>
        <dbReference type="Pfam" id="PF00924"/>
    </source>
</evidence>
<keyword evidence="7" id="KW-0813">Transport</keyword>
<feature type="transmembrane region" description="Helical" evidence="7">
    <location>
        <begin position="100"/>
        <end position="130"/>
    </location>
</feature>
<dbReference type="InterPro" id="IPR010920">
    <property type="entry name" value="LSM_dom_sf"/>
</dbReference>
<evidence type="ECO:0000259" key="10">
    <source>
        <dbReference type="Pfam" id="PF21088"/>
    </source>
</evidence>
<evidence type="ECO:0000256" key="7">
    <source>
        <dbReference type="RuleBase" id="RU369025"/>
    </source>
</evidence>
<dbReference type="RefSeq" id="WP_130566734.1">
    <property type="nucleotide sequence ID" value="NZ_SHLY01000003.1"/>
</dbReference>
<dbReference type="SUPFAM" id="SSF50182">
    <property type="entry name" value="Sm-like ribonucleoproteins"/>
    <property type="match status" value="1"/>
</dbReference>
<keyword evidence="5 7" id="KW-1133">Transmembrane helix</keyword>
<comment type="function">
    <text evidence="7">Mechanosensitive channel that participates in the regulation of osmotic pressure changes within the cell, opening in response to stretch forces in the membrane lipid bilayer, without the need for other proteins. Contributes to normal resistance to hypoosmotic shock. Forms an ion channel of 1.0 nanosiemens conductance with a slight preference for anions.</text>
</comment>
<comment type="caution">
    <text evidence="7">Lacks conserved residue(s) required for the propagation of feature annotation.</text>
</comment>
<comment type="subcellular location">
    <subcellularLocation>
        <location evidence="7">Cell inner membrane</location>
        <topology evidence="7">Multi-pass membrane protein</topology>
    </subcellularLocation>
    <subcellularLocation>
        <location evidence="1">Cell membrane</location>
        <topology evidence="1">Multi-pass membrane protein</topology>
    </subcellularLocation>
</comment>
<comment type="similarity">
    <text evidence="2 7">Belongs to the MscS (TC 1.A.23) family.</text>
</comment>
<organism evidence="11 12">
    <name type="scientific">Corallincola spongiicola</name>
    <dbReference type="NCBI Taxonomy" id="2520508"/>
    <lineage>
        <taxon>Bacteria</taxon>
        <taxon>Pseudomonadati</taxon>
        <taxon>Pseudomonadota</taxon>
        <taxon>Gammaproteobacteria</taxon>
        <taxon>Alteromonadales</taxon>
        <taxon>Psychromonadaceae</taxon>
        <taxon>Corallincola</taxon>
    </lineage>
</organism>
<comment type="caution">
    <text evidence="11">The sequence shown here is derived from an EMBL/GenBank/DDBJ whole genome shotgun (WGS) entry which is preliminary data.</text>
</comment>
<dbReference type="InterPro" id="IPR049142">
    <property type="entry name" value="MS_channel_1st"/>
</dbReference>
<dbReference type="Pfam" id="PF21088">
    <property type="entry name" value="MS_channel_1st"/>
    <property type="match status" value="1"/>
</dbReference>
<evidence type="ECO:0000259" key="9">
    <source>
        <dbReference type="Pfam" id="PF21082"/>
    </source>
</evidence>
<evidence type="ECO:0000256" key="6">
    <source>
        <dbReference type="ARBA" id="ARBA00023136"/>
    </source>
</evidence>
<keyword evidence="7" id="KW-0407">Ion channel</keyword>
<protein>
    <recommendedName>
        <fullName evidence="7">Small-conductance mechanosensitive channel</fullName>
    </recommendedName>
</protein>
<dbReference type="InterPro" id="IPR023408">
    <property type="entry name" value="MscS_beta-dom_sf"/>
</dbReference>
<name>A0ABY1WNX8_9GAMM</name>
<evidence type="ECO:0000256" key="4">
    <source>
        <dbReference type="ARBA" id="ARBA00022692"/>
    </source>
</evidence>
<dbReference type="Proteomes" id="UP000292544">
    <property type="component" value="Unassembled WGS sequence"/>
</dbReference>
<keyword evidence="6 7" id="KW-0472">Membrane</keyword>
<feature type="domain" description="Mechanosensitive ion channel MscS" evidence="8">
    <location>
        <begin position="117"/>
        <end position="181"/>
    </location>
</feature>
<feature type="transmembrane region" description="Helical" evidence="7">
    <location>
        <begin position="72"/>
        <end position="94"/>
    </location>
</feature>
<feature type="domain" description="Mechanosensitive ion channel MscS C-terminal" evidence="9">
    <location>
        <begin position="189"/>
        <end position="270"/>
    </location>
</feature>
<evidence type="ECO:0000313" key="11">
    <source>
        <dbReference type="EMBL" id="TAA45781.1"/>
    </source>
</evidence>
<dbReference type="Gene3D" id="3.30.70.100">
    <property type="match status" value="1"/>
</dbReference>
<dbReference type="InterPro" id="IPR045275">
    <property type="entry name" value="MscS_archaea/bacteria_type"/>
</dbReference>
<dbReference type="Pfam" id="PF00924">
    <property type="entry name" value="MS_channel_2nd"/>
    <property type="match status" value="1"/>
</dbReference>
<dbReference type="InterPro" id="IPR049278">
    <property type="entry name" value="MS_channel_C"/>
</dbReference>
<comment type="subunit">
    <text evidence="7">Homoheptamer.</text>
</comment>
<evidence type="ECO:0000256" key="1">
    <source>
        <dbReference type="ARBA" id="ARBA00004651"/>
    </source>
</evidence>
<proteinExistence type="inferred from homology"/>
<dbReference type="InterPro" id="IPR011066">
    <property type="entry name" value="MscS_channel_C_sf"/>
</dbReference>
<accession>A0ABY1WNX8</accession>
<dbReference type="Gene3D" id="1.10.287.1260">
    <property type="match status" value="1"/>
</dbReference>
<dbReference type="PANTHER" id="PTHR30221:SF1">
    <property type="entry name" value="SMALL-CONDUCTANCE MECHANOSENSITIVE CHANNEL"/>
    <property type="match status" value="1"/>
</dbReference>
<dbReference type="InterPro" id="IPR011014">
    <property type="entry name" value="MscS_channel_TM-2"/>
</dbReference>
<dbReference type="EMBL" id="SHLY01000003">
    <property type="protein sequence ID" value="TAA45781.1"/>
    <property type="molecule type" value="Genomic_DNA"/>
</dbReference>
<dbReference type="SUPFAM" id="SSF82689">
    <property type="entry name" value="Mechanosensitive channel protein MscS (YggB), C-terminal domain"/>
    <property type="match status" value="1"/>
</dbReference>
<reference evidence="12" key="1">
    <citation type="submission" date="2019-02" db="EMBL/GenBank/DDBJ databases">
        <title>Draft genome sequence of Muricauda sp. 176CP4-71.</title>
        <authorList>
            <person name="Park J.-S."/>
        </authorList>
    </citation>
    <scope>NUCLEOTIDE SEQUENCE [LARGE SCALE GENOMIC DNA]</scope>
    <source>
        <strain evidence="12">176GS2-150</strain>
    </source>
</reference>